<feature type="compositionally biased region" description="Basic and acidic residues" evidence="1">
    <location>
        <begin position="1"/>
        <end position="18"/>
    </location>
</feature>
<reference evidence="2" key="2">
    <citation type="submission" date="2023-06" db="EMBL/GenBank/DDBJ databases">
        <authorList>
            <person name="Lucena T."/>
            <person name="Sun Q."/>
        </authorList>
    </citation>
    <scope>NUCLEOTIDE SEQUENCE</scope>
    <source>
        <strain evidence="2">CECT 7703</strain>
    </source>
</reference>
<feature type="region of interest" description="Disordered" evidence="1">
    <location>
        <begin position="349"/>
        <end position="370"/>
    </location>
</feature>
<dbReference type="Proteomes" id="UP001180081">
    <property type="component" value="Unassembled WGS sequence"/>
</dbReference>
<evidence type="ECO:0000256" key="1">
    <source>
        <dbReference type="SAM" id="MobiDB-lite"/>
    </source>
</evidence>
<gene>
    <name evidence="2" type="ORF">QWZ03_03525</name>
</gene>
<dbReference type="EMBL" id="JAUFPU010000003">
    <property type="protein sequence ID" value="MDN3575840.1"/>
    <property type="molecule type" value="Genomic_DNA"/>
</dbReference>
<protein>
    <recommendedName>
        <fullName evidence="4">Pesticin C-terminal domain-containing protein</fullName>
    </recommendedName>
</protein>
<comment type="caution">
    <text evidence="2">The sequence shown here is derived from an EMBL/GenBank/DDBJ whole genome shotgun (WGS) entry which is preliminary data.</text>
</comment>
<sequence>MKRKASVDHGKSGGDSGHKKVKPLTAVNPFTFTGQKTGDLGKPRTPQVKTGKEFSEAIIRMRGGDSDESVRTKVAVNLQGASGKAAVHKIGASFSVMTHPTTELTQGMMNSSAPSAYLSTPKAIKKTKDAQKNKEAEEKRQQKIVTHSVLPVDLSLERATLESRVIKQLSPVHPGDAPYDASAKVSAFPSLGLSTKETAKSSPLGGIAIGSFLEDVTAGRAVGMDHIGSAMRAKTMAAKWRMKLAGNEDAGKRFQSTMLEQFPQLGKGGLAVGKLKESGISALKSHWKSGGTDFSKSDQLGHISNAHQEAYNAGLATFSHKFEKMADPNFKGGTWWTSKKAKIDRIMEHHQSGDQKRQEKAQRKYQKLSATYLQRKMARHGIKSD</sequence>
<evidence type="ECO:0000313" key="2">
    <source>
        <dbReference type="EMBL" id="MDN3575840.1"/>
    </source>
</evidence>
<reference evidence="2" key="1">
    <citation type="journal article" date="2014" name="Int. J. Syst. Evol. Microbiol.">
        <title>Complete genome of a new Firmicutes species belonging to the dominant human colonic microbiota ('Ruminococcus bicirculans') reveals two chromosomes and a selective capacity to utilize plant glucans.</title>
        <authorList>
            <consortium name="NISC Comparative Sequencing Program"/>
            <person name="Wegmann U."/>
            <person name="Louis P."/>
            <person name="Goesmann A."/>
            <person name="Henrissat B."/>
            <person name="Duncan S.H."/>
            <person name="Flint H.J."/>
        </authorList>
    </citation>
    <scope>NUCLEOTIDE SEQUENCE</scope>
    <source>
        <strain evidence="2">CECT 7703</strain>
    </source>
</reference>
<feature type="region of interest" description="Disordered" evidence="1">
    <location>
        <begin position="1"/>
        <end position="54"/>
    </location>
</feature>
<keyword evidence="3" id="KW-1185">Reference proteome</keyword>
<evidence type="ECO:0000313" key="3">
    <source>
        <dbReference type="Proteomes" id="UP001180081"/>
    </source>
</evidence>
<name>A0ABT8B2B0_9NEIS</name>
<proteinExistence type="predicted"/>
<evidence type="ECO:0008006" key="4">
    <source>
        <dbReference type="Google" id="ProtNLM"/>
    </source>
</evidence>
<feature type="compositionally biased region" description="Basic and acidic residues" evidence="1">
    <location>
        <begin position="349"/>
        <end position="362"/>
    </location>
</feature>
<accession>A0ABT8B2B0</accession>
<dbReference type="RefSeq" id="WP_290331480.1">
    <property type="nucleotide sequence ID" value="NZ_JAUFPU010000003.1"/>
</dbReference>
<organism evidence="2 3">
    <name type="scientific">Chitinimonas viridis</name>
    <dbReference type="NCBI Taxonomy" id="664880"/>
    <lineage>
        <taxon>Bacteria</taxon>
        <taxon>Pseudomonadati</taxon>
        <taxon>Pseudomonadota</taxon>
        <taxon>Betaproteobacteria</taxon>
        <taxon>Neisseriales</taxon>
        <taxon>Chitinibacteraceae</taxon>
        <taxon>Chitinimonas</taxon>
    </lineage>
</organism>